<proteinExistence type="predicted"/>
<reference evidence="2" key="1">
    <citation type="submission" date="2023-10" db="EMBL/GenBank/DDBJ databases">
        <authorList>
            <person name="Hackl T."/>
        </authorList>
    </citation>
    <scope>NUCLEOTIDE SEQUENCE</scope>
</reference>
<evidence type="ECO:0000313" key="2">
    <source>
        <dbReference type="EMBL" id="CAJ2508799.1"/>
    </source>
</evidence>
<dbReference type="EMBL" id="CAUWAG010000012">
    <property type="protein sequence ID" value="CAJ2508799.1"/>
    <property type="molecule type" value="Genomic_DNA"/>
</dbReference>
<gene>
    <name evidence="2" type="ORF">KHLLAP_LOCUS9267</name>
</gene>
<evidence type="ECO:0000313" key="3">
    <source>
        <dbReference type="Proteomes" id="UP001295740"/>
    </source>
</evidence>
<feature type="transmembrane region" description="Helical" evidence="1">
    <location>
        <begin position="127"/>
        <end position="149"/>
    </location>
</feature>
<keyword evidence="1" id="KW-1133">Transmembrane helix</keyword>
<name>A0AAI8VQB2_9PEZI</name>
<feature type="transmembrane region" description="Helical" evidence="1">
    <location>
        <begin position="339"/>
        <end position="361"/>
    </location>
</feature>
<keyword evidence="3" id="KW-1185">Reference proteome</keyword>
<feature type="transmembrane region" description="Helical" evidence="1">
    <location>
        <begin position="170"/>
        <end position="192"/>
    </location>
</feature>
<feature type="transmembrane region" description="Helical" evidence="1">
    <location>
        <begin position="102"/>
        <end position="121"/>
    </location>
</feature>
<protein>
    <submittedName>
        <fullName evidence="2">Uu.00g138250.m01.CDS01</fullName>
    </submittedName>
</protein>
<keyword evidence="1" id="KW-0472">Membrane</keyword>
<organism evidence="2 3">
    <name type="scientific">Anthostomella pinea</name>
    <dbReference type="NCBI Taxonomy" id="933095"/>
    <lineage>
        <taxon>Eukaryota</taxon>
        <taxon>Fungi</taxon>
        <taxon>Dikarya</taxon>
        <taxon>Ascomycota</taxon>
        <taxon>Pezizomycotina</taxon>
        <taxon>Sordariomycetes</taxon>
        <taxon>Xylariomycetidae</taxon>
        <taxon>Xylariales</taxon>
        <taxon>Xylariaceae</taxon>
        <taxon>Anthostomella</taxon>
    </lineage>
</organism>
<dbReference type="Proteomes" id="UP001295740">
    <property type="component" value="Unassembled WGS sequence"/>
</dbReference>
<feature type="transmembrane region" description="Helical" evidence="1">
    <location>
        <begin position="212"/>
        <end position="234"/>
    </location>
</feature>
<feature type="transmembrane region" description="Helical" evidence="1">
    <location>
        <begin position="241"/>
        <end position="263"/>
    </location>
</feature>
<keyword evidence="1" id="KW-0812">Transmembrane</keyword>
<feature type="transmembrane region" description="Helical" evidence="1">
    <location>
        <begin position="381"/>
        <end position="399"/>
    </location>
</feature>
<sequence length="417" mass="45921">MNPPSHRQEANEHAVSWQSAAGALVALAVNVCLQDSGDVLSFPKELAVFAHSSPVICLVDSLVIVLQVLIQSISKGGLAQSVRDVAAHRHQLSDEAMSLNGLVKLCMLLALCITQTTKLFALKGVPWTQLLGACYLLCYVVNAILNTLGPHRPQNEALRARLLRWSPSENWMAAFTAASCLAQLVIGASATSTVMPSFEDAKLWYLLMPLHWPMYLCLLFSYLVCSVILIFAVLTAQLLLVVGPILLWCIALLLGTLLSRWLVPDARVSSTLSGVMAPRRRQSVARGARGIIVAFVMVPSVVSSSLLWQYVDIGKHLPKDRNERLGEWIKTIAAASPPYISLLVMATVIGLLSWLLVRVILKALRQLALVDIKDNESEHVWLGWLLLITNIGFALLFYTRIYRLEGTYKPPWAENLG</sequence>
<feature type="transmembrane region" description="Helical" evidence="1">
    <location>
        <begin position="291"/>
        <end position="311"/>
    </location>
</feature>
<evidence type="ECO:0000256" key="1">
    <source>
        <dbReference type="SAM" id="Phobius"/>
    </source>
</evidence>
<dbReference type="AlphaFoldDB" id="A0AAI8VQB2"/>
<comment type="caution">
    <text evidence="2">The sequence shown here is derived from an EMBL/GenBank/DDBJ whole genome shotgun (WGS) entry which is preliminary data.</text>
</comment>
<accession>A0AAI8VQB2</accession>